<comment type="caution">
    <text evidence="1">The sequence shown here is derived from an EMBL/GenBank/DDBJ whole genome shotgun (WGS) entry which is preliminary data.</text>
</comment>
<dbReference type="Proteomes" id="UP000814033">
    <property type="component" value="Unassembled WGS sequence"/>
</dbReference>
<proteinExistence type="predicted"/>
<dbReference type="EMBL" id="MU275858">
    <property type="protein sequence ID" value="KAI0050792.1"/>
    <property type="molecule type" value="Genomic_DNA"/>
</dbReference>
<organism evidence="1 2">
    <name type="scientific">Auriscalpium vulgare</name>
    <dbReference type="NCBI Taxonomy" id="40419"/>
    <lineage>
        <taxon>Eukaryota</taxon>
        <taxon>Fungi</taxon>
        <taxon>Dikarya</taxon>
        <taxon>Basidiomycota</taxon>
        <taxon>Agaricomycotina</taxon>
        <taxon>Agaricomycetes</taxon>
        <taxon>Russulales</taxon>
        <taxon>Auriscalpiaceae</taxon>
        <taxon>Auriscalpium</taxon>
    </lineage>
</organism>
<evidence type="ECO:0000313" key="1">
    <source>
        <dbReference type="EMBL" id="KAI0050792.1"/>
    </source>
</evidence>
<protein>
    <submittedName>
        <fullName evidence="1">Uncharacterized protein</fullName>
    </submittedName>
</protein>
<reference evidence="1" key="2">
    <citation type="journal article" date="2022" name="New Phytol.">
        <title>Evolutionary transition to the ectomycorrhizal habit in the genomes of a hyperdiverse lineage of mushroom-forming fungi.</title>
        <authorList>
            <person name="Looney B."/>
            <person name="Miyauchi S."/>
            <person name="Morin E."/>
            <person name="Drula E."/>
            <person name="Courty P.E."/>
            <person name="Kohler A."/>
            <person name="Kuo A."/>
            <person name="LaButti K."/>
            <person name="Pangilinan J."/>
            <person name="Lipzen A."/>
            <person name="Riley R."/>
            <person name="Andreopoulos W."/>
            <person name="He G."/>
            <person name="Johnson J."/>
            <person name="Nolan M."/>
            <person name="Tritt A."/>
            <person name="Barry K.W."/>
            <person name="Grigoriev I.V."/>
            <person name="Nagy L.G."/>
            <person name="Hibbett D."/>
            <person name="Henrissat B."/>
            <person name="Matheny P.B."/>
            <person name="Labbe J."/>
            <person name="Martin F.M."/>
        </authorList>
    </citation>
    <scope>NUCLEOTIDE SEQUENCE</scope>
    <source>
        <strain evidence="1">FP105234-sp</strain>
    </source>
</reference>
<evidence type="ECO:0000313" key="2">
    <source>
        <dbReference type="Proteomes" id="UP000814033"/>
    </source>
</evidence>
<reference evidence="1" key="1">
    <citation type="submission" date="2021-02" db="EMBL/GenBank/DDBJ databases">
        <authorList>
            <consortium name="DOE Joint Genome Institute"/>
            <person name="Ahrendt S."/>
            <person name="Looney B.P."/>
            <person name="Miyauchi S."/>
            <person name="Morin E."/>
            <person name="Drula E."/>
            <person name="Courty P.E."/>
            <person name="Chicoki N."/>
            <person name="Fauchery L."/>
            <person name="Kohler A."/>
            <person name="Kuo A."/>
            <person name="Labutti K."/>
            <person name="Pangilinan J."/>
            <person name="Lipzen A."/>
            <person name="Riley R."/>
            <person name="Andreopoulos W."/>
            <person name="He G."/>
            <person name="Johnson J."/>
            <person name="Barry K.W."/>
            <person name="Grigoriev I.V."/>
            <person name="Nagy L."/>
            <person name="Hibbett D."/>
            <person name="Henrissat B."/>
            <person name="Matheny P.B."/>
            <person name="Labbe J."/>
            <person name="Martin F."/>
        </authorList>
    </citation>
    <scope>NUCLEOTIDE SEQUENCE</scope>
    <source>
        <strain evidence="1">FP105234-sp</strain>
    </source>
</reference>
<name>A0ACB8S3Q3_9AGAM</name>
<keyword evidence="2" id="KW-1185">Reference proteome</keyword>
<sequence>MDSILARFADLSPAEVVALFASHTVDHGLVHRVLLTGKRQPAGTHGLVLQGHTATIQAGLTQNDIEQAVSIQGFVSSFIYL</sequence>
<accession>A0ACB8S3Q3</accession>
<gene>
    <name evidence="1" type="ORF">FA95DRAFT_1603247</name>
</gene>